<keyword evidence="3" id="KW-0812">Transmembrane</keyword>
<protein>
    <recommendedName>
        <fullName evidence="6">Alpha-1,6-mannosyltransferase</fullName>
    </recommendedName>
</protein>
<dbReference type="EMBL" id="LWDG02000283">
    <property type="protein sequence ID" value="KAE8266879.1"/>
    <property type="molecule type" value="Genomic_DNA"/>
</dbReference>
<evidence type="ECO:0008006" key="6">
    <source>
        <dbReference type="Google" id="ProtNLM"/>
    </source>
</evidence>
<dbReference type="InterPro" id="IPR029044">
    <property type="entry name" value="Nucleotide-diphossugar_trans"/>
</dbReference>
<keyword evidence="3" id="KW-0472">Membrane</keyword>
<sequence length="539" mass="60264">MIELSKFGARSGSTTKKSRADDLESSAHLLNDDDYTTTHILWDTEGAPADSSASGSGSRRGSTTSATSSDQPDSSTNSSLSYLKHSPPAYRKRPRGCCLPLALLSRCVSSRAASINSRMSRRTRRIVIILVSALLLALLKVVFVDPIFHPPSYIVLPRSDYISTLNHTLSTLSSPFSTQQALTNNLQDLAWDRPPNAATPPNGTLVPNLVWSSDKAPAEQVWFETWKGFGGDPRFLDDAAAEAWVAKNFGAGSPVRKAWDDMPRMILKADFLRYLLLLVEGGTWSDMDTVPLMSLEKWASNAVPLLTQRRATPGVHFFGKQEDLERLEKGPVRLVVGLETDPTEWWLGAGALLEILRLKALNRHRVVQMVQWTLHSTPSHPVLLDATRRVIEATDVYRSNEIERAREAQRSGWDWHEDPVTDSLDGSEEVRKTILARPGKPRPWMSTRLQWVWRKSGWKLGWPTTSVEEWTGPAVWTDAVISYLWAVYGVRPEDLTRLQGPARIGDVVVLPTSGFAPQRRSVPNDYSRIIHLFRGSWKV</sequence>
<name>A0A8X7T3A7_9BASI</name>
<reference evidence="4" key="2">
    <citation type="journal article" date="2019" name="IMA Fungus">
        <title>Genome sequencing and comparison of five Tilletia species to identify candidate genes for the detection of regulated species infecting wheat.</title>
        <authorList>
            <person name="Nguyen H.D.T."/>
            <person name="Sultana T."/>
            <person name="Kesanakurti P."/>
            <person name="Hambleton S."/>
        </authorList>
    </citation>
    <scope>NUCLEOTIDE SEQUENCE</scope>
    <source>
        <strain evidence="4">DAOMC 236422</strain>
    </source>
</reference>
<evidence type="ECO:0000313" key="4">
    <source>
        <dbReference type="EMBL" id="KAE8266879.1"/>
    </source>
</evidence>
<proteinExistence type="inferred from homology"/>
<organism evidence="4 5">
    <name type="scientific">Tilletia walkeri</name>
    <dbReference type="NCBI Taxonomy" id="117179"/>
    <lineage>
        <taxon>Eukaryota</taxon>
        <taxon>Fungi</taxon>
        <taxon>Dikarya</taxon>
        <taxon>Basidiomycota</taxon>
        <taxon>Ustilaginomycotina</taxon>
        <taxon>Exobasidiomycetes</taxon>
        <taxon>Tilletiales</taxon>
        <taxon>Tilletiaceae</taxon>
        <taxon>Tilletia</taxon>
    </lineage>
</organism>
<dbReference type="InterPro" id="IPR039367">
    <property type="entry name" value="Och1-like"/>
</dbReference>
<dbReference type="Proteomes" id="UP000078113">
    <property type="component" value="Unassembled WGS sequence"/>
</dbReference>
<feature type="transmembrane region" description="Helical" evidence="3">
    <location>
        <begin position="126"/>
        <end position="148"/>
    </location>
</feature>
<dbReference type="PANTHER" id="PTHR31834">
    <property type="entry name" value="INITIATION-SPECIFIC ALPHA-1,6-MANNOSYLTRANSFERASE"/>
    <property type="match status" value="1"/>
</dbReference>
<dbReference type="GO" id="GO:0006487">
    <property type="term" value="P:protein N-linked glycosylation"/>
    <property type="evidence" value="ECO:0007669"/>
    <property type="project" value="TreeGrafter"/>
</dbReference>
<evidence type="ECO:0000256" key="1">
    <source>
        <dbReference type="ARBA" id="ARBA00009003"/>
    </source>
</evidence>
<feature type="compositionally biased region" description="Low complexity" evidence="2">
    <location>
        <begin position="49"/>
        <end position="81"/>
    </location>
</feature>
<dbReference type="Gene3D" id="3.90.550.20">
    <property type="match status" value="1"/>
</dbReference>
<comment type="caution">
    <text evidence="4">The sequence shown here is derived from an EMBL/GenBank/DDBJ whole genome shotgun (WGS) entry which is preliminary data.</text>
</comment>
<keyword evidence="3" id="KW-1133">Transmembrane helix</keyword>
<keyword evidence="5" id="KW-1185">Reference proteome</keyword>
<dbReference type="Pfam" id="PF04488">
    <property type="entry name" value="Gly_transf_sug"/>
    <property type="match status" value="1"/>
</dbReference>
<gene>
    <name evidence="4" type="ORF">A4X09_0g5468</name>
</gene>
<dbReference type="AlphaFoldDB" id="A0A8X7T3A7"/>
<evidence type="ECO:0000313" key="5">
    <source>
        <dbReference type="Proteomes" id="UP000078113"/>
    </source>
</evidence>
<comment type="similarity">
    <text evidence="1">Belongs to the glycosyltransferase 32 family.</text>
</comment>
<dbReference type="SUPFAM" id="SSF53448">
    <property type="entry name" value="Nucleotide-diphospho-sugar transferases"/>
    <property type="match status" value="1"/>
</dbReference>
<dbReference type="GO" id="GO:0000136">
    <property type="term" value="C:mannan polymerase complex"/>
    <property type="evidence" value="ECO:0007669"/>
    <property type="project" value="TreeGrafter"/>
</dbReference>
<dbReference type="InterPro" id="IPR007577">
    <property type="entry name" value="GlycoTrfase_DXD_sugar-bd_CS"/>
</dbReference>
<evidence type="ECO:0000256" key="3">
    <source>
        <dbReference type="SAM" id="Phobius"/>
    </source>
</evidence>
<feature type="region of interest" description="Disordered" evidence="2">
    <location>
        <begin position="1"/>
        <end position="28"/>
    </location>
</feature>
<feature type="region of interest" description="Disordered" evidence="2">
    <location>
        <begin position="45"/>
        <end position="91"/>
    </location>
</feature>
<dbReference type="PANTHER" id="PTHR31834:SF1">
    <property type="entry name" value="INITIATION-SPECIFIC ALPHA-1,6-MANNOSYLTRANSFERASE"/>
    <property type="match status" value="1"/>
</dbReference>
<evidence type="ECO:0000256" key="2">
    <source>
        <dbReference type="SAM" id="MobiDB-lite"/>
    </source>
</evidence>
<reference evidence="4" key="1">
    <citation type="submission" date="2016-04" db="EMBL/GenBank/DDBJ databases">
        <authorList>
            <person name="Nguyen H.D."/>
            <person name="Samba Siva P."/>
            <person name="Cullis J."/>
            <person name="Levesque C.A."/>
            <person name="Hambleton S."/>
        </authorList>
    </citation>
    <scope>NUCLEOTIDE SEQUENCE</scope>
    <source>
        <strain evidence="4">DAOMC 236422</strain>
    </source>
</reference>
<accession>A0A8X7T3A7</accession>
<dbReference type="GO" id="GO:0000009">
    <property type="term" value="F:alpha-1,6-mannosyltransferase activity"/>
    <property type="evidence" value="ECO:0007669"/>
    <property type="project" value="InterPro"/>
</dbReference>